<dbReference type="Gene3D" id="3.40.30.10">
    <property type="entry name" value="Glutaredoxin"/>
    <property type="match status" value="1"/>
</dbReference>
<reference evidence="3" key="1">
    <citation type="journal article" date="2021" name="PeerJ">
        <title>Extensive microbial diversity within the chicken gut microbiome revealed by metagenomics and culture.</title>
        <authorList>
            <person name="Gilroy R."/>
            <person name="Ravi A."/>
            <person name="Getino M."/>
            <person name="Pursley I."/>
            <person name="Horton D.L."/>
            <person name="Alikhan N.F."/>
            <person name="Baker D."/>
            <person name="Gharbi K."/>
            <person name="Hall N."/>
            <person name="Watson M."/>
            <person name="Adriaenssens E.M."/>
            <person name="Foster-Nyarko E."/>
            <person name="Jarju S."/>
            <person name="Secka A."/>
            <person name="Antonio M."/>
            <person name="Oren A."/>
            <person name="Chaudhuri R.R."/>
            <person name="La Ragione R."/>
            <person name="Hildebrand F."/>
            <person name="Pallen M.J."/>
        </authorList>
    </citation>
    <scope>NUCLEOTIDE SEQUENCE</scope>
    <source>
        <strain evidence="3">B3-3758</strain>
    </source>
</reference>
<dbReference type="Pfam" id="PF00578">
    <property type="entry name" value="AhpC-TSA"/>
    <property type="match status" value="1"/>
</dbReference>
<organism evidence="3 4">
    <name type="scientific">Candidatus Bacteroides intestinipullorum</name>
    <dbReference type="NCBI Taxonomy" id="2838471"/>
    <lineage>
        <taxon>Bacteria</taxon>
        <taxon>Pseudomonadati</taxon>
        <taxon>Bacteroidota</taxon>
        <taxon>Bacteroidia</taxon>
        <taxon>Bacteroidales</taxon>
        <taxon>Bacteroidaceae</taxon>
        <taxon>Bacteroides</taxon>
    </lineage>
</organism>
<evidence type="ECO:0000313" key="4">
    <source>
        <dbReference type="Proteomes" id="UP000824236"/>
    </source>
</evidence>
<dbReference type="PROSITE" id="PS51257">
    <property type="entry name" value="PROKAR_LIPOPROTEIN"/>
    <property type="match status" value="1"/>
</dbReference>
<dbReference type="Proteomes" id="UP000824236">
    <property type="component" value="Unassembled WGS sequence"/>
</dbReference>
<gene>
    <name evidence="3" type="ORF">H9791_09440</name>
</gene>
<dbReference type="SUPFAM" id="SSF52833">
    <property type="entry name" value="Thioredoxin-like"/>
    <property type="match status" value="1"/>
</dbReference>
<accession>A0A9E2NP65</accession>
<feature type="domain" description="Thioredoxin" evidence="2">
    <location>
        <begin position="270"/>
        <end position="408"/>
    </location>
</feature>
<dbReference type="PANTHER" id="PTHR42852">
    <property type="entry name" value="THIOL:DISULFIDE INTERCHANGE PROTEIN DSBE"/>
    <property type="match status" value="1"/>
</dbReference>
<dbReference type="PANTHER" id="PTHR42852:SF13">
    <property type="entry name" value="PROTEIN DIPZ"/>
    <property type="match status" value="1"/>
</dbReference>
<dbReference type="InterPro" id="IPR050553">
    <property type="entry name" value="Thioredoxin_ResA/DsbE_sf"/>
</dbReference>
<dbReference type="AlphaFoldDB" id="A0A9E2NP65"/>
<dbReference type="InterPro" id="IPR017937">
    <property type="entry name" value="Thioredoxin_CS"/>
</dbReference>
<dbReference type="InterPro" id="IPR000866">
    <property type="entry name" value="AhpC/TSA"/>
</dbReference>
<evidence type="ECO:0000256" key="1">
    <source>
        <dbReference type="ARBA" id="ARBA00023284"/>
    </source>
</evidence>
<dbReference type="GO" id="GO:0016491">
    <property type="term" value="F:oxidoreductase activity"/>
    <property type="evidence" value="ECO:0007669"/>
    <property type="project" value="InterPro"/>
</dbReference>
<reference evidence="3" key="2">
    <citation type="submission" date="2021-04" db="EMBL/GenBank/DDBJ databases">
        <authorList>
            <person name="Gilroy R."/>
        </authorList>
    </citation>
    <scope>NUCLEOTIDE SEQUENCE</scope>
    <source>
        <strain evidence="3">B3-3758</strain>
    </source>
</reference>
<evidence type="ECO:0000259" key="2">
    <source>
        <dbReference type="PROSITE" id="PS51352"/>
    </source>
</evidence>
<evidence type="ECO:0000313" key="3">
    <source>
        <dbReference type="EMBL" id="MBU3814709.1"/>
    </source>
</evidence>
<dbReference type="InterPro" id="IPR013766">
    <property type="entry name" value="Thioredoxin_domain"/>
</dbReference>
<dbReference type="PROSITE" id="PS00194">
    <property type="entry name" value="THIOREDOXIN_1"/>
    <property type="match status" value="1"/>
</dbReference>
<dbReference type="CDD" id="cd02966">
    <property type="entry name" value="TlpA_like_family"/>
    <property type="match status" value="1"/>
</dbReference>
<name>A0A9E2NP65_9BACE</name>
<proteinExistence type="predicted"/>
<protein>
    <submittedName>
        <fullName evidence="3">AhpC/TSA family protein</fullName>
    </submittedName>
</protein>
<keyword evidence="1" id="KW-0676">Redox-active center</keyword>
<dbReference type="GO" id="GO:0016209">
    <property type="term" value="F:antioxidant activity"/>
    <property type="evidence" value="ECO:0007669"/>
    <property type="project" value="InterPro"/>
</dbReference>
<sequence>MKKQLFGGLCAALILMSCGTTVPDNEYRIEGTLTGVPDSTVISLYQDTGDLLEEVQSDTVVGGRFCFGDTLSTPRSVWLLCVAPGFPSNYLEVWVAPGERVQVTGHDKLINLWEVQSNLTEQAELNGFTDCARDLLRQQTLCSLQRDSLMQALMNVQQAGTLDMATFQQINGLSDSLQRLFFRLEYQISQKELTYMRTLPCSSSWMDKLEKQARLVRSASANDDRFHELFKDFKALEQPVKELYDALPDSVKQTVDARRIYNLLYPPRLVEVGDAMADGPLYDSEGKEHRLAEFKGKYILLDFWSRGCGPCLQSIPELERISTAYADRLAVVSISSDPEEGWKAFLKEKGLKGYQWNELRNDGGGLAAAYRVQGIPHYVLIDPDGKVADMWTGYGEGSLERKMKESLK</sequence>
<dbReference type="InterPro" id="IPR036249">
    <property type="entry name" value="Thioredoxin-like_sf"/>
</dbReference>
<dbReference type="PROSITE" id="PS51352">
    <property type="entry name" value="THIOREDOXIN_2"/>
    <property type="match status" value="1"/>
</dbReference>
<comment type="caution">
    <text evidence="3">The sequence shown here is derived from an EMBL/GenBank/DDBJ whole genome shotgun (WGS) entry which is preliminary data.</text>
</comment>
<dbReference type="EMBL" id="JAHLFO010000128">
    <property type="protein sequence ID" value="MBU3814709.1"/>
    <property type="molecule type" value="Genomic_DNA"/>
</dbReference>